<dbReference type="CDD" id="cd00207">
    <property type="entry name" value="fer2"/>
    <property type="match status" value="1"/>
</dbReference>
<feature type="domain" description="FAD-binding FR-type" evidence="12">
    <location>
        <begin position="8"/>
        <end position="110"/>
    </location>
</feature>
<dbReference type="PROSITE" id="PS00197">
    <property type="entry name" value="2FE2S_FER_1"/>
    <property type="match status" value="1"/>
</dbReference>
<evidence type="ECO:0000256" key="10">
    <source>
        <dbReference type="ARBA" id="ARBA00061434"/>
    </source>
</evidence>
<dbReference type="InterPro" id="IPR012675">
    <property type="entry name" value="Beta-grasp_dom_sf"/>
</dbReference>
<dbReference type="eggNOG" id="COG1018">
    <property type="taxonomic scope" value="Bacteria"/>
</dbReference>
<keyword evidence="8" id="KW-0408">Iron</keyword>
<dbReference type="InterPro" id="IPR008333">
    <property type="entry name" value="Cbr1-like_FAD-bd_dom"/>
</dbReference>
<gene>
    <name evidence="13" type="primary">gbcB</name>
    <name evidence="13" type="ORF">VPR01S_23_00440</name>
</gene>
<dbReference type="SUPFAM" id="SSF54292">
    <property type="entry name" value="2Fe-2S ferredoxin-like"/>
    <property type="match status" value="1"/>
</dbReference>
<dbReference type="InterPro" id="IPR036010">
    <property type="entry name" value="2Fe-2S_ferredoxin-like_sf"/>
</dbReference>
<evidence type="ECO:0000256" key="8">
    <source>
        <dbReference type="ARBA" id="ARBA00023004"/>
    </source>
</evidence>
<dbReference type="Pfam" id="PF00111">
    <property type="entry name" value="Fer2"/>
    <property type="match status" value="1"/>
</dbReference>
<dbReference type="Gene3D" id="3.10.20.30">
    <property type="match status" value="1"/>
</dbReference>
<sequence>MFSEWEHNQPVEMTCIEKWAETGDCVSIKLAHASLARFSFKPGQFVTLGVSIDGQSEFRAYSISSQPDEAYIQLTVKRVSNGKVSTFIVEQLEVGHSVQVMKPSGAFNCLDLAPWPSEDGIAKVLLISAGCGITPVYTMAQYWINQSHPVDIEFLHVAKSAAHAIYFDQLATLDEQYAQFHLRLLLKDATGTPYPQGRLTSDWLMQRVPDLQDRQVYLCGPEHFMCDVKQWLEQAQFDMAAFHQESFTPAATPEAISETVHTEVEIEVPAFARRLTAQHGAVLADVLEQAGLPVIVACRSGICGSCKCKVTRGSVNTFSHEALTEQEVAQGYILACSSTLSENIGVDIG</sequence>
<dbReference type="PANTHER" id="PTHR47354">
    <property type="entry name" value="NADH OXIDOREDUCTASE HCR"/>
    <property type="match status" value="1"/>
</dbReference>
<keyword evidence="14" id="KW-1185">Reference proteome</keyword>
<evidence type="ECO:0000259" key="11">
    <source>
        <dbReference type="PROSITE" id="PS51085"/>
    </source>
</evidence>
<protein>
    <submittedName>
        <fullName evidence="13">Glycine betaine catabolism protein GbcB</fullName>
    </submittedName>
</protein>
<evidence type="ECO:0000256" key="9">
    <source>
        <dbReference type="ARBA" id="ARBA00023014"/>
    </source>
</evidence>
<dbReference type="InterPro" id="IPR017927">
    <property type="entry name" value="FAD-bd_FR_type"/>
</dbReference>
<dbReference type="CDD" id="cd06215">
    <property type="entry name" value="FNR_iron_sulfur_binding_1"/>
    <property type="match status" value="1"/>
</dbReference>
<comment type="cofactor">
    <cofactor evidence="1">
        <name>FAD</name>
        <dbReference type="ChEBI" id="CHEBI:57692"/>
    </cofactor>
</comment>
<keyword evidence="2" id="KW-0285">Flavoprotein</keyword>
<name>U3A726_VIBPR</name>
<dbReference type="Gene3D" id="2.40.30.10">
    <property type="entry name" value="Translation factors"/>
    <property type="match status" value="1"/>
</dbReference>
<comment type="caution">
    <text evidence="13">The sequence shown here is derived from an EMBL/GenBank/DDBJ whole genome shotgun (WGS) entry which is preliminary data.</text>
</comment>
<dbReference type="RefSeq" id="WP_021707100.1">
    <property type="nucleotide sequence ID" value="NZ_BATJ01000023.1"/>
</dbReference>
<dbReference type="Gene3D" id="3.40.50.80">
    <property type="entry name" value="Nucleotide-binding domain of ferredoxin-NADP reductase (FNR) module"/>
    <property type="match status" value="1"/>
</dbReference>
<keyword evidence="6" id="KW-0274">FAD</keyword>
<keyword evidence="3" id="KW-0472">Membrane</keyword>
<dbReference type="GO" id="GO:0016491">
    <property type="term" value="F:oxidoreductase activity"/>
    <property type="evidence" value="ECO:0007669"/>
    <property type="project" value="UniProtKB-KW"/>
</dbReference>
<evidence type="ECO:0000256" key="5">
    <source>
        <dbReference type="ARBA" id="ARBA00022723"/>
    </source>
</evidence>
<keyword evidence="3" id="KW-0812">Transmembrane</keyword>
<dbReference type="GO" id="GO:0046872">
    <property type="term" value="F:metal ion binding"/>
    <property type="evidence" value="ECO:0007669"/>
    <property type="project" value="UniProtKB-KW"/>
</dbReference>
<evidence type="ECO:0000256" key="1">
    <source>
        <dbReference type="ARBA" id="ARBA00001974"/>
    </source>
</evidence>
<dbReference type="SUPFAM" id="SSF63380">
    <property type="entry name" value="Riboflavin synthase domain-like"/>
    <property type="match status" value="1"/>
</dbReference>
<keyword evidence="5" id="KW-0479">Metal-binding</keyword>
<evidence type="ECO:0000256" key="6">
    <source>
        <dbReference type="ARBA" id="ARBA00022827"/>
    </source>
</evidence>
<dbReference type="GO" id="GO:0051537">
    <property type="term" value="F:2 iron, 2 sulfur cluster binding"/>
    <property type="evidence" value="ECO:0007669"/>
    <property type="project" value="UniProtKB-KW"/>
</dbReference>
<dbReference type="PROSITE" id="PS51384">
    <property type="entry name" value="FAD_FR"/>
    <property type="match status" value="1"/>
</dbReference>
<keyword evidence="7" id="KW-0560">Oxidoreductase</keyword>
<comment type="similarity">
    <text evidence="10">In the N-terminal section; belongs to the FAD-binding oxidoreductase type 6 family.</text>
</comment>
<evidence type="ECO:0000313" key="14">
    <source>
        <dbReference type="Proteomes" id="UP000016570"/>
    </source>
</evidence>
<feature type="domain" description="2Fe-2S ferredoxin-type" evidence="11">
    <location>
        <begin position="262"/>
        <end position="349"/>
    </location>
</feature>
<dbReference type="InterPro" id="IPR050415">
    <property type="entry name" value="MRET"/>
</dbReference>
<evidence type="ECO:0000256" key="7">
    <source>
        <dbReference type="ARBA" id="ARBA00023002"/>
    </source>
</evidence>
<keyword evidence="4" id="KW-0001">2Fe-2S</keyword>
<dbReference type="Pfam" id="PF00175">
    <property type="entry name" value="NAD_binding_1"/>
    <property type="match status" value="1"/>
</dbReference>
<dbReference type="InterPro" id="IPR017938">
    <property type="entry name" value="Riboflavin_synthase-like_b-brl"/>
</dbReference>
<evidence type="ECO:0000256" key="4">
    <source>
        <dbReference type="ARBA" id="ARBA00022714"/>
    </source>
</evidence>
<dbReference type="SUPFAM" id="SSF52343">
    <property type="entry name" value="Ferredoxin reductase-like, C-terminal NADP-linked domain"/>
    <property type="match status" value="1"/>
</dbReference>
<dbReference type="Proteomes" id="UP000016570">
    <property type="component" value="Unassembled WGS sequence"/>
</dbReference>
<evidence type="ECO:0000256" key="3">
    <source>
        <dbReference type="ARBA" id="ARBA00022692"/>
    </source>
</evidence>
<dbReference type="STRING" id="1219065.VPR01S_23_00440"/>
<dbReference type="InterPro" id="IPR006058">
    <property type="entry name" value="2Fe2S_fd_BS"/>
</dbReference>
<dbReference type="Pfam" id="PF00970">
    <property type="entry name" value="FAD_binding_6"/>
    <property type="match status" value="1"/>
</dbReference>
<dbReference type="PANTHER" id="PTHR47354:SF6">
    <property type="entry name" value="NADH OXIDOREDUCTASE HCR"/>
    <property type="match status" value="1"/>
</dbReference>
<evidence type="ECO:0000259" key="12">
    <source>
        <dbReference type="PROSITE" id="PS51384"/>
    </source>
</evidence>
<evidence type="ECO:0000256" key="2">
    <source>
        <dbReference type="ARBA" id="ARBA00022630"/>
    </source>
</evidence>
<dbReference type="AlphaFoldDB" id="U3A726"/>
<dbReference type="InterPro" id="IPR039261">
    <property type="entry name" value="FNR_nucleotide-bd"/>
</dbReference>
<proteinExistence type="inferred from homology"/>
<dbReference type="InterPro" id="IPR001041">
    <property type="entry name" value="2Fe-2S_ferredoxin-type"/>
</dbReference>
<dbReference type="InterPro" id="IPR001433">
    <property type="entry name" value="OxRdtase_FAD/NAD-bd"/>
</dbReference>
<reference evidence="13 14" key="1">
    <citation type="submission" date="2013-09" db="EMBL/GenBank/DDBJ databases">
        <title>Whole genome shotgun sequence of Vibrio proteolyticus NBRC 13287.</title>
        <authorList>
            <person name="Isaki S."/>
            <person name="Hosoyama A."/>
            <person name="Numata M."/>
            <person name="Hashimoto M."/>
            <person name="Hosoyama Y."/>
            <person name="Tsuchikane K."/>
            <person name="Noguchi M."/>
            <person name="Hirakata S."/>
            <person name="Ichikawa N."/>
            <person name="Ohji S."/>
            <person name="Yamazoe A."/>
            <person name="Fujita N."/>
        </authorList>
    </citation>
    <scope>NUCLEOTIDE SEQUENCE [LARGE SCALE GENOMIC DNA]</scope>
    <source>
        <strain evidence="13 14">NBRC 13287</strain>
    </source>
</reference>
<dbReference type="PROSITE" id="PS51085">
    <property type="entry name" value="2FE2S_FER_2"/>
    <property type="match status" value="1"/>
</dbReference>
<keyword evidence="9" id="KW-0411">Iron-sulfur</keyword>
<accession>U3A726</accession>
<evidence type="ECO:0000313" key="13">
    <source>
        <dbReference type="EMBL" id="GAD69132.1"/>
    </source>
</evidence>
<organism evidence="13 14">
    <name type="scientific">Vibrio proteolyticus NBRC 13287</name>
    <dbReference type="NCBI Taxonomy" id="1219065"/>
    <lineage>
        <taxon>Bacteria</taxon>
        <taxon>Pseudomonadati</taxon>
        <taxon>Pseudomonadota</taxon>
        <taxon>Gammaproteobacteria</taxon>
        <taxon>Vibrionales</taxon>
        <taxon>Vibrionaceae</taxon>
        <taxon>Vibrio</taxon>
    </lineage>
</organism>
<dbReference type="EMBL" id="BATJ01000023">
    <property type="protein sequence ID" value="GAD69132.1"/>
    <property type="molecule type" value="Genomic_DNA"/>
</dbReference>